<dbReference type="InterPro" id="IPR027065">
    <property type="entry name" value="Lon_Prtase"/>
</dbReference>
<dbReference type="PROSITE" id="PS51786">
    <property type="entry name" value="LON_PROTEOLYTIC"/>
    <property type="match status" value="1"/>
</dbReference>
<evidence type="ECO:0000256" key="4">
    <source>
        <dbReference type="ARBA" id="ARBA00022840"/>
    </source>
</evidence>
<organism evidence="7 8">
    <name type="scientific">Racocetra fulgida</name>
    <dbReference type="NCBI Taxonomy" id="60492"/>
    <lineage>
        <taxon>Eukaryota</taxon>
        <taxon>Fungi</taxon>
        <taxon>Fungi incertae sedis</taxon>
        <taxon>Mucoromycota</taxon>
        <taxon>Glomeromycotina</taxon>
        <taxon>Glomeromycetes</taxon>
        <taxon>Diversisporales</taxon>
        <taxon>Gigasporaceae</taxon>
        <taxon>Racocetra</taxon>
    </lineage>
</organism>
<dbReference type="Proteomes" id="UP000789396">
    <property type="component" value="Unassembled WGS sequence"/>
</dbReference>
<evidence type="ECO:0000313" key="7">
    <source>
        <dbReference type="EMBL" id="CAG8553266.1"/>
    </source>
</evidence>
<keyword evidence="3 5" id="KW-0378">Hydrolase</keyword>
<reference evidence="7" key="1">
    <citation type="submission" date="2021-06" db="EMBL/GenBank/DDBJ databases">
        <authorList>
            <person name="Kallberg Y."/>
            <person name="Tangrot J."/>
            <person name="Rosling A."/>
        </authorList>
    </citation>
    <scope>NUCLEOTIDE SEQUENCE</scope>
    <source>
        <strain evidence="7">IN212</strain>
    </source>
</reference>
<dbReference type="InterPro" id="IPR014721">
    <property type="entry name" value="Ribsml_uS5_D2-typ_fold_subgr"/>
</dbReference>
<feature type="active site" evidence="5">
    <location>
        <position position="174"/>
    </location>
</feature>
<evidence type="ECO:0000256" key="3">
    <source>
        <dbReference type="ARBA" id="ARBA00022801"/>
    </source>
</evidence>
<dbReference type="SUPFAM" id="SSF52540">
    <property type="entry name" value="P-loop containing nucleoside triphosphate hydrolases"/>
    <property type="match status" value="1"/>
</dbReference>
<dbReference type="InterPro" id="IPR008269">
    <property type="entry name" value="Lon_proteolytic"/>
</dbReference>
<dbReference type="GO" id="GO:0046872">
    <property type="term" value="F:metal ion binding"/>
    <property type="evidence" value="ECO:0007669"/>
    <property type="project" value="UniProtKB-KW"/>
</dbReference>
<dbReference type="InterPro" id="IPR027417">
    <property type="entry name" value="P-loop_NTPase"/>
</dbReference>
<dbReference type="GO" id="GO:0004176">
    <property type="term" value="F:ATP-dependent peptidase activity"/>
    <property type="evidence" value="ECO:0007669"/>
    <property type="project" value="UniProtKB-UniRule"/>
</dbReference>
<dbReference type="PANTHER" id="PTHR10046">
    <property type="entry name" value="ATP DEPENDENT LON PROTEASE FAMILY MEMBER"/>
    <property type="match status" value="1"/>
</dbReference>
<dbReference type="AlphaFoldDB" id="A0A9N9B4W6"/>
<dbReference type="GO" id="GO:0006508">
    <property type="term" value="P:proteolysis"/>
    <property type="evidence" value="ECO:0007669"/>
    <property type="project" value="UniProtKB-KW"/>
</dbReference>
<keyword evidence="8" id="KW-1185">Reference proteome</keyword>
<comment type="caution">
    <text evidence="7">The sequence shown here is derived from an EMBL/GenBank/DDBJ whole genome shotgun (WGS) entry which is preliminary data.</text>
</comment>
<dbReference type="SUPFAM" id="SSF46609">
    <property type="entry name" value="Fe,Mn superoxide dismutase (SOD), N-terminal domain"/>
    <property type="match status" value="1"/>
</dbReference>
<dbReference type="SUPFAM" id="SSF54211">
    <property type="entry name" value="Ribosomal protein S5 domain 2-like"/>
    <property type="match status" value="1"/>
</dbReference>
<dbReference type="OrthoDB" id="2411602at2759"/>
<dbReference type="InterPro" id="IPR036324">
    <property type="entry name" value="Mn/Fe_SOD_N_sf"/>
</dbReference>
<sequence>MEKFHIAKEHLIPENLEKYNLTSSEIEFQDEAIEEIIKSYVREAGVRELNRKIQTIIRKFVLQMIEKKVKNLVVTPEKLPSYLKKKIYEPTTKLKRAKKGVGGDILLIEVSHSPGKGELLLTGNLGDIMKESAQVALAYVKANCYKFQIKPEFFRQNDISVHVLEGATPKEGPSAGIALTSAIISDITGQVISRDLGMTGEITLHEKVIAAHRSKLKSVIIPKANQKDIEDIPVETRQKIKIILVAEYDELDQLTPVISAQTMHYHYEVLHKNYEIKLLETIAGEGLEREFPSLRELMINLNKLPAELKEDVRFFGGGLINHNFFFTQLARAQSESAKEKINPTLLNFIRKKFSSQLISKKLVVPPDKAKGAGKCLGGNK</sequence>
<dbReference type="Gene3D" id="1.10.8.60">
    <property type="match status" value="1"/>
</dbReference>
<protein>
    <submittedName>
        <fullName evidence="7">13747_t:CDS:1</fullName>
    </submittedName>
</protein>
<dbReference type="Pfam" id="PF05362">
    <property type="entry name" value="Lon_C"/>
    <property type="match status" value="1"/>
</dbReference>
<dbReference type="Gene3D" id="3.30.230.10">
    <property type="match status" value="1"/>
</dbReference>
<dbReference type="Pfam" id="PF22667">
    <property type="entry name" value="Lon_lid"/>
    <property type="match status" value="1"/>
</dbReference>
<dbReference type="GO" id="GO:0004252">
    <property type="term" value="F:serine-type endopeptidase activity"/>
    <property type="evidence" value="ECO:0007669"/>
    <property type="project" value="UniProtKB-UniRule"/>
</dbReference>
<dbReference type="GO" id="GO:0005524">
    <property type="term" value="F:ATP binding"/>
    <property type="evidence" value="ECO:0007669"/>
    <property type="project" value="UniProtKB-KW"/>
</dbReference>
<evidence type="ECO:0000256" key="2">
    <source>
        <dbReference type="ARBA" id="ARBA00022741"/>
    </source>
</evidence>
<dbReference type="EMBL" id="CAJVPZ010004908">
    <property type="protein sequence ID" value="CAG8553266.1"/>
    <property type="molecule type" value="Genomic_DNA"/>
</dbReference>
<evidence type="ECO:0000256" key="1">
    <source>
        <dbReference type="ARBA" id="ARBA00022670"/>
    </source>
</evidence>
<dbReference type="GO" id="GO:0030163">
    <property type="term" value="P:protein catabolic process"/>
    <property type="evidence" value="ECO:0007669"/>
    <property type="project" value="InterPro"/>
</dbReference>
<keyword evidence="4" id="KW-0067">ATP-binding</keyword>
<dbReference type="GO" id="GO:0004784">
    <property type="term" value="F:superoxide dismutase activity"/>
    <property type="evidence" value="ECO:0007669"/>
    <property type="project" value="UniProtKB-EC"/>
</dbReference>
<proteinExistence type="inferred from homology"/>
<dbReference type="InterPro" id="IPR054594">
    <property type="entry name" value="Lon_lid"/>
</dbReference>
<keyword evidence="5" id="KW-0720">Serine protease</keyword>
<gene>
    <name evidence="7" type="ORF">RFULGI_LOCUS4740</name>
</gene>
<dbReference type="InterPro" id="IPR020568">
    <property type="entry name" value="Ribosomal_Su5_D2-typ_SF"/>
</dbReference>
<feature type="domain" description="Lon proteolytic" evidence="6">
    <location>
        <begin position="75"/>
        <end position="258"/>
    </location>
</feature>
<keyword evidence="1 5" id="KW-0645">Protease</keyword>
<feature type="active site" evidence="5">
    <location>
        <position position="207"/>
    </location>
</feature>
<evidence type="ECO:0000256" key="5">
    <source>
        <dbReference type="PROSITE-ProRule" id="PRU01122"/>
    </source>
</evidence>
<keyword evidence="2" id="KW-0547">Nucleotide-binding</keyword>
<evidence type="ECO:0000259" key="6">
    <source>
        <dbReference type="PROSITE" id="PS51786"/>
    </source>
</evidence>
<comment type="similarity">
    <text evidence="5">Belongs to the peptidase S16 family.</text>
</comment>
<name>A0A9N9B4W6_9GLOM</name>
<feature type="non-terminal residue" evidence="7">
    <location>
        <position position="1"/>
    </location>
</feature>
<accession>A0A9N9B4W6</accession>
<dbReference type="Gene3D" id="1.10.287.990">
    <property type="entry name" value="Fe,Mn superoxide dismutase (SOD) domain"/>
    <property type="match status" value="1"/>
</dbReference>
<evidence type="ECO:0000313" key="8">
    <source>
        <dbReference type="Proteomes" id="UP000789396"/>
    </source>
</evidence>